<feature type="non-terminal residue" evidence="2">
    <location>
        <position position="515"/>
    </location>
</feature>
<comment type="caution">
    <text evidence="2">The sequence shown here is derived from an EMBL/GenBank/DDBJ whole genome shotgun (WGS) entry which is preliminary data.</text>
</comment>
<reference evidence="2" key="1">
    <citation type="journal article" date="2023" name="Mol. Phylogenet. Evol.">
        <title>Genome-scale phylogeny and comparative genomics of the fungal order Sordariales.</title>
        <authorList>
            <person name="Hensen N."/>
            <person name="Bonometti L."/>
            <person name="Westerberg I."/>
            <person name="Brannstrom I.O."/>
            <person name="Guillou S."/>
            <person name="Cros-Aarteil S."/>
            <person name="Calhoun S."/>
            <person name="Haridas S."/>
            <person name="Kuo A."/>
            <person name="Mondo S."/>
            <person name="Pangilinan J."/>
            <person name="Riley R."/>
            <person name="LaButti K."/>
            <person name="Andreopoulos B."/>
            <person name="Lipzen A."/>
            <person name="Chen C."/>
            <person name="Yan M."/>
            <person name="Daum C."/>
            <person name="Ng V."/>
            <person name="Clum A."/>
            <person name="Steindorff A."/>
            <person name="Ohm R.A."/>
            <person name="Martin F."/>
            <person name="Silar P."/>
            <person name="Natvig D.O."/>
            <person name="Lalanne C."/>
            <person name="Gautier V."/>
            <person name="Ament-Velasquez S.L."/>
            <person name="Kruys A."/>
            <person name="Hutchinson M.I."/>
            <person name="Powell A.J."/>
            <person name="Barry K."/>
            <person name="Miller A.N."/>
            <person name="Grigoriev I.V."/>
            <person name="Debuchy R."/>
            <person name="Gladieux P."/>
            <person name="Hiltunen Thoren M."/>
            <person name="Johannesson H."/>
        </authorList>
    </citation>
    <scope>NUCLEOTIDE SEQUENCE</scope>
    <source>
        <strain evidence="2">CBS 757.83</strain>
    </source>
</reference>
<dbReference type="Proteomes" id="UP001305647">
    <property type="component" value="Unassembled WGS sequence"/>
</dbReference>
<sequence length="515" mass="58016">RYYLVPSLRNKNFTGRSAILEDIQQRLFLRQECRKLAIFGLGGVGKTQVALQLAHWARENQPDHSIFWVPALSVASFTQSYLEIGQCIGVQKKNDNDDPLELIQRHLNSADAGPWLLIVDNADDKDVLFGPTGIHQYLPDSEVGLTLFTTRTLEVGVSVATNDVVELHDMDPQEAEDYLRKSLIRKQLLQDQAMTAELLRELTHLPLAITQAAAYLNWNSQISIKRYLELLRGTEQDMVGLMSREFHDNTRYRGSQNAVATTWLVSFDLIQKSNSAAADLLAFISHIEPKAIPRSLLPTSKSKEAMESELGTLSAFAFLARREDNGDDEVYDMHKLVHLATGIWIRKHEMFEATTARALQHFSTTASATYPSSQELPQAFLSHAFRLLDVNAMLSSAERFKLADKVGCSLLGDTRIGEAIRHLEGNLNSAKIHLAVTNSSRLRMEINLAVAYISIRRFCEAVSILEHVIEIHRRIHGEEDVRRQVSQEVLARAYMGTGQSKKAIQILEHALTIRR</sequence>
<feature type="domain" description="ORC1/DEAH AAA+ ATPase" evidence="1">
    <location>
        <begin position="32"/>
        <end position="123"/>
    </location>
</feature>
<dbReference type="Pfam" id="PF13401">
    <property type="entry name" value="AAA_22"/>
    <property type="match status" value="1"/>
</dbReference>
<dbReference type="Gene3D" id="3.40.50.300">
    <property type="entry name" value="P-loop containing nucleotide triphosphate hydrolases"/>
    <property type="match status" value="1"/>
</dbReference>
<dbReference type="Gene3D" id="1.25.40.10">
    <property type="entry name" value="Tetratricopeptide repeat domain"/>
    <property type="match status" value="1"/>
</dbReference>
<dbReference type="InterPro" id="IPR027417">
    <property type="entry name" value="P-loop_NTPase"/>
</dbReference>
<dbReference type="AlphaFoldDB" id="A0AAN6PZ74"/>
<gene>
    <name evidence="2" type="ORF">N658DRAFT_408297</name>
</gene>
<dbReference type="SUPFAM" id="SSF52540">
    <property type="entry name" value="P-loop containing nucleoside triphosphate hydrolases"/>
    <property type="match status" value="1"/>
</dbReference>
<organism evidence="2 3">
    <name type="scientific">Parathielavia hyrcaniae</name>
    <dbReference type="NCBI Taxonomy" id="113614"/>
    <lineage>
        <taxon>Eukaryota</taxon>
        <taxon>Fungi</taxon>
        <taxon>Dikarya</taxon>
        <taxon>Ascomycota</taxon>
        <taxon>Pezizomycotina</taxon>
        <taxon>Sordariomycetes</taxon>
        <taxon>Sordariomycetidae</taxon>
        <taxon>Sordariales</taxon>
        <taxon>Chaetomiaceae</taxon>
        <taxon>Parathielavia</taxon>
    </lineage>
</organism>
<evidence type="ECO:0000313" key="2">
    <source>
        <dbReference type="EMBL" id="KAK4100508.1"/>
    </source>
</evidence>
<protein>
    <recommendedName>
        <fullName evidence="1">ORC1/DEAH AAA+ ATPase domain-containing protein</fullName>
    </recommendedName>
</protein>
<dbReference type="GO" id="GO:0043531">
    <property type="term" value="F:ADP binding"/>
    <property type="evidence" value="ECO:0007669"/>
    <property type="project" value="InterPro"/>
</dbReference>
<reference evidence="2" key="2">
    <citation type="submission" date="2023-05" db="EMBL/GenBank/DDBJ databases">
        <authorList>
            <consortium name="Lawrence Berkeley National Laboratory"/>
            <person name="Steindorff A."/>
            <person name="Hensen N."/>
            <person name="Bonometti L."/>
            <person name="Westerberg I."/>
            <person name="Brannstrom I.O."/>
            <person name="Guillou S."/>
            <person name="Cros-Aarteil S."/>
            <person name="Calhoun S."/>
            <person name="Haridas S."/>
            <person name="Kuo A."/>
            <person name="Mondo S."/>
            <person name="Pangilinan J."/>
            <person name="Riley R."/>
            <person name="Labutti K."/>
            <person name="Andreopoulos B."/>
            <person name="Lipzen A."/>
            <person name="Chen C."/>
            <person name="Yanf M."/>
            <person name="Daum C."/>
            <person name="Ng V."/>
            <person name="Clum A."/>
            <person name="Ohm R."/>
            <person name="Martin F."/>
            <person name="Silar P."/>
            <person name="Natvig D."/>
            <person name="Lalanne C."/>
            <person name="Gautier V."/>
            <person name="Ament-Velasquez S.L."/>
            <person name="Kruys A."/>
            <person name="Hutchinson M.I."/>
            <person name="Powell A.J."/>
            <person name="Barry K."/>
            <person name="Miller A.N."/>
            <person name="Grigoriev I.V."/>
            <person name="Debuchy R."/>
            <person name="Gladieux P."/>
            <person name="Thoren M.H."/>
            <person name="Johannesson H."/>
        </authorList>
    </citation>
    <scope>NUCLEOTIDE SEQUENCE</scope>
    <source>
        <strain evidence="2">CBS 757.83</strain>
    </source>
</reference>
<proteinExistence type="predicted"/>
<dbReference type="PANTHER" id="PTHR46082">
    <property type="entry name" value="ATP/GTP-BINDING PROTEIN-RELATED"/>
    <property type="match status" value="1"/>
</dbReference>
<accession>A0AAN6PZ74</accession>
<dbReference type="PANTHER" id="PTHR46082:SF6">
    <property type="entry name" value="AAA+ ATPASE DOMAIN-CONTAINING PROTEIN-RELATED"/>
    <property type="match status" value="1"/>
</dbReference>
<evidence type="ECO:0000259" key="1">
    <source>
        <dbReference type="Pfam" id="PF13401"/>
    </source>
</evidence>
<dbReference type="InterPro" id="IPR011990">
    <property type="entry name" value="TPR-like_helical_dom_sf"/>
</dbReference>
<dbReference type="SUPFAM" id="SSF48452">
    <property type="entry name" value="TPR-like"/>
    <property type="match status" value="1"/>
</dbReference>
<dbReference type="Pfam" id="PF13424">
    <property type="entry name" value="TPR_12"/>
    <property type="match status" value="1"/>
</dbReference>
<dbReference type="EMBL" id="MU863640">
    <property type="protein sequence ID" value="KAK4100508.1"/>
    <property type="molecule type" value="Genomic_DNA"/>
</dbReference>
<evidence type="ECO:0000313" key="3">
    <source>
        <dbReference type="Proteomes" id="UP001305647"/>
    </source>
</evidence>
<dbReference type="InterPro" id="IPR053137">
    <property type="entry name" value="NLR-like"/>
</dbReference>
<feature type="non-terminal residue" evidence="2">
    <location>
        <position position="1"/>
    </location>
</feature>
<keyword evidence="3" id="KW-1185">Reference proteome</keyword>
<name>A0AAN6PZ74_9PEZI</name>
<dbReference type="InterPro" id="IPR049945">
    <property type="entry name" value="AAA_22"/>
</dbReference>